<dbReference type="OMA" id="RNTKNGR"/>
<dbReference type="PROSITE" id="PS00652">
    <property type="entry name" value="TNFR_NGFR_1"/>
    <property type="match status" value="1"/>
</dbReference>
<dbReference type="PANTHER" id="PTHR46874:SF1">
    <property type="entry name" value="TUMOR NECROSIS FACTOR RECEPTOR SUPERFAMILY MEMBER 6"/>
    <property type="match status" value="1"/>
</dbReference>
<dbReference type="Gene3D" id="1.10.533.10">
    <property type="entry name" value="Death Domain, Fas"/>
    <property type="match status" value="1"/>
</dbReference>
<keyword evidence="13" id="KW-1015">Disulfide bond</keyword>
<dbReference type="SMART" id="SM00208">
    <property type="entry name" value="TNFR"/>
    <property type="match status" value="3"/>
</dbReference>
<keyword evidence="6" id="KW-0053">Apoptosis</keyword>
<dbReference type="GO" id="GO:0097192">
    <property type="term" value="P:extrinsic apoptotic signaling pathway in absence of ligand"/>
    <property type="evidence" value="ECO:0007669"/>
    <property type="project" value="TreeGrafter"/>
</dbReference>
<feature type="repeat" description="TNFR-Cys" evidence="20">
    <location>
        <begin position="132"/>
        <end position="169"/>
    </location>
</feature>
<evidence type="ECO:0000256" key="11">
    <source>
        <dbReference type="ARBA" id="ARBA00023136"/>
    </source>
</evidence>
<evidence type="ECO:0000256" key="14">
    <source>
        <dbReference type="ARBA" id="ARBA00023170"/>
    </source>
</evidence>
<dbReference type="GeneTree" id="ENSGT00950000183126"/>
<feature type="signal peptide" evidence="23">
    <location>
        <begin position="1"/>
        <end position="24"/>
    </location>
</feature>
<evidence type="ECO:0000256" key="5">
    <source>
        <dbReference type="ARBA" id="ARBA00022692"/>
    </source>
</evidence>
<proteinExistence type="predicted"/>
<keyword evidence="7 23" id="KW-0732">Signal</keyword>
<evidence type="ECO:0000256" key="23">
    <source>
        <dbReference type="SAM" id="SignalP"/>
    </source>
</evidence>
<dbReference type="InterPro" id="IPR011029">
    <property type="entry name" value="DEATH-like_dom_sf"/>
</dbReference>
<feature type="compositionally biased region" description="Polar residues" evidence="21">
    <location>
        <begin position="318"/>
        <end position="335"/>
    </location>
</feature>
<dbReference type="InterPro" id="IPR033998">
    <property type="entry name" value="TNFRSF6_death"/>
</dbReference>
<keyword evidence="10 22" id="KW-1133">Transmembrane helix</keyword>
<dbReference type="InterPro" id="IPR000488">
    <property type="entry name" value="Death_dom"/>
</dbReference>
<evidence type="ECO:0000256" key="16">
    <source>
        <dbReference type="ARBA" id="ARBA00023288"/>
    </source>
</evidence>
<dbReference type="GO" id="GO:0009897">
    <property type="term" value="C:external side of plasma membrane"/>
    <property type="evidence" value="ECO:0007669"/>
    <property type="project" value="TreeGrafter"/>
</dbReference>
<dbReference type="InterPro" id="IPR033999">
    <property type="entry name" value="TNFRSF6_N"/>
</dbReference>
<dbReference type="GO" id="GO:0006955">
    <property type="term" value="P:immune response"/>
    <property type="evidence" value="ECO:0007669"/>
    <property type="project" value="InterPro"/>
</dbReference>
<accession>A0A4X2MDF5</accession>
<keyword evidence="14" id="KW-0675">Receptor</keyword>
<evidence type="ECO:0000256" key="12">
    <source>
        <dbReference type="ARBA" id="ARBA00023139"/>
    </source>
</evidence>
<evidence type="ECO:0000256" key="20">
    <source>
        <dbReference type="PROSITE-ProRule" id="PRU00206"/>
    </source>
</evidence>
<comment type="subcellular location">
    <subcellularLocation>
        <location evidence="1">Cell membrane</location>
        <topology evidence="1">Single-pass type I membrane protein</topology>
    </subcellularLocation>
    <subcellularLocation>
        <location evidence="2">Membrane raft</location>
    </subcellularLocation>
</comment>
<evidence type="ECO:0000256" key="15">
    <source>
        <dbReference type="ARBA" id="ARBA00023180"/>
    </source>
</evidence>
<dbReference type="Gene3D" id="2.10.50.10">
    <property type="entry name" value="Tumor Necrosis Factor Receptor, subunit A, domain 2"/>
    <property type="match status" value="2"/>
</dbReference>
<keyword evidence="8" id="KW-0677">Repeat</keyword>
<keyword evidence="4" id="KW-1003">Cell membrane</keyword>
<dbReference type="GO" id="GO:0031265">
    <property type="term" value="C:CD95 death-inducing signaling complex"/>
    <property type="evidence" value="ECO:0007669"/>
    <property type="project" value="TreeGrafter"/>
</dbReference>
<feature type="domain" description="TNFR-Cys" evidence="25">
    <location>
        <begin position="88"/>
        <end position="131"/>
    </location>
</feature>
<evidence type="ECO:0000259" key="25">
    <source>
        <dbReference type="PROSITE" id="PS50050"/>
    </source>
</evidence>
<evidence type="ECO:0000256" key="3">
    <source>
        <dbReference type="ARBA" id="ARBA00015761"/>
    </source>
</evidence>
<reference evidence="27" key="1">
    <citation type="submission" date="2018-12" db="EMBL/GenBank/DDBJ databases">
        <authorList>
            <person name="Yazar S."/>
        </authorList>
    </citation>
    <scope>NUCLEOTIDE SEQUENCE [LARGE SCALE GENOMIC DNA]</scope>
</reference>
<dbReference type="CDD" id="cd10579">
    <property type="entry name" value="TNFRSF6"/>
    <property type="match status" value="1"/>
</dbReference>
<dbReference type="InterPro" id="IPR008063">
    <property type="entry name" value="Fas_rcpt"/>
</dbReference>
<protein>
    <recommendedName>
        <fullName evidence="3">Tumor necrosis factor receptor superfamily member 6</fullName>
    </recommendedName>
    <alternativeName>
        <fullName evidence="18">Apo-1 antigen</fullName>
    </alternativeName>
    <alternativeName>
        <fullName evidence="19">Apoptosis-mediating surface antigen FAS</fullName>
    </alternativeName>
    <alternativeName>
        <fullName evidence="17">FASLG receptor</fullName>
    </alternativeName>
</protein>
<feature type="domain" description="Death" evidence="24">
    <location>
        <begin position="243"/>
        <end position="311"/>
    </location>
</feature>
<dbReference type="GO" id="GO:0097049">
    <property type="term" value="P:motor neuron apoptotic process"/>
    <property type="evidence" value="ECO:0007669"/>
    <property type="project" value="TreeGrafter"/>
</dbReference>
<evidence type="ECO:0000256" key="18">
    <source>
        <dbReference type="ARBA" id="ARBA00032338"/>
    </source>
</evidence>
<dbReference type="GO" id="GO:0005031">
    <property type="term" value="F:tumor necrosis factor receptor activity"/>
    <property type="evidence" value="ECO:0007669"/>
    <property type="project" value="TreeGrafter"/>
</dbReference>
<evidence type="ECO:0000256" key="22">
    <source>
        <dbReference type="SAM" id="Phobius"/>
    </source>
</evidence>
<keyword evidence="11 22" id="KW-0472">Membrane</keyword>
<dbReference type="STRING" id="29139.ENSVURP00010031982"/>
<feature type="transmembrane region" description="Helical" evidence="22">
    <location>
        <begin position="178"/>
        <end position="198"/>
    </location>
</feature>
<reference evidence="26" key="3">
    <citation type="submission" date="2025-09" db="UniProtKB">
        <authorList>
            <consortium name="Ensembl"/>
        </authorList>
    </citation>
    <scope>IDENTIFICATION</scope>
</reference>
<dbReference type="PANTHER" id="PTHR46874">
    <property type="entry name" value="TUMOR NECROSIS FACTOR RECEPTOR SUPERFAMILY MEMBER 6"/>
    <property type="match status" value="1"/>
</dbReference>
<dbReference type="Pfam" id="PF00020">
    <property type="entry name" value="TNFR_c6"/>
    <property type="match status" value="1"/>
</dbReference>
<keyword evidence="16" id="KW-0449">Lipoprotein</keyword>
<dbReference type="Proteomes" id="UP000314987">
    <property type="component" value="Unassembled WGS sequence"/>
</dbReference>
<dbReference type="PROSITE" id="PS50050">
    <property type="entry name" value="TNFR_NGFR_2"/>
    <property type="match status" value="2"/>
</dbReference>
<evidence type="ECO:0000256" key="19">
    <source>
        <dbReference type="ARBA" id="ARBA00032502"/>
    </source>
</evidence>
<keyword evidence="9" id="KW-0112">Calmodulin-binding</keyword>
<evidence type="ECO:0000256" key="7">
    <source>
        <dbReference type="ARBA" id="ARBA00022729"/>
    </source>
</evidence>
<feature type="domain" description="TNFR-Cys" evidence="25">
    <location>
        <begin position="132"/>
        <end position="169"/>
    </location>
</feature>
<evidence type="ECO:0000256" key="13">
    <source>
        <dbReference type="ARBA" id="ARBA00023157"/>
    </source>
</evidence>
<dbReference type="PRINTS" id="PR01680">
    <property type="entry name" value="TNFACTORR6"/>
</dbReference>
<dbReference type="GO" id="GO:0097527">
    <property type="term" value="P:necroptotic signaling pathway"/>
    <property type="evidence" value="ECO:0007669"/>
    <property type="project" value="TreeGrafter"/>
</dbReference>
<evidence type="ECO:0000256" key="2">
    <source>
        <dbReference type="ARBA" id="ARBA00004285"/>
    </source>
</evidence>
<feature type="chain" id="PRO_5021427235" description="Tumor necrosis factor receptor superfamily member 6" evidence="23">
    <location>
        <begin position="25"/>
        <end position="335"/>
    </location>
</feature>
<dbReference type="GO" id="GO:0043066">
    <property type="term" value="P:negative regulation of apoptotic process"/>
    <property type="evidence" value="ECO:0007669"/>
    <property type="project" value="TreeGrafter"/>
</dbReference>
<evidence type="ECO:0000256" key="17">
    <source>
        <dbReference type="ARBA" id="ARBA00030181"/>
    </source>
</evidence>
<dbReference type="Ensembl" id="ENSVURT00010036415.1">
    <property type="protein sequence ID" value="ENSVURP00010031982.1"/>
    <property type="gene ID" value="ENSVURG00010024425.1"/>
</dbReference>
<evidence type="ECO:0000313" key="26">
    <source>
        <dbReference type="Ensembl" id="ENSVURP00010031982.1"/>
    </source>
</evidence>
<dbReference type="GO" id="GO:0045121">
    <property type="term" value="C:membrane raft"/>
    <property type="evidence" value="ECO:0007669"/>
    <property type="project" value="UniProtKB-SubCell"/>
</dbReference>
<dbReference type="AlphaFoldDB" id="A0A4X2MDF5"/>
<feature type="region of interest" description="Disordered" evidence="21">
    <location>
        <begin position="313"/>
        <end position="335"/>
    </location>
</feature>
<comment type="caution">
    <text evidence="20">Lacks conserved residue(s) required for the propagation of feature annotation.</text>
</comment>
<evidence type="ECO:0000256" key="6">
    <source>
        <dbReference type="ARBA" id="ARBA00022703"/>
    </source>
</evidence>
<keyword evidence="5 22" id="KW-0812">Transmembrane</keyword>
<dbReference type="InterPro" id="IPR001368">
    <property type="entry name" value="TNFR/NGFR_Cys_rich_reg"/>
</dbReference>
<evidence type="ECO:0000256" key="10">
    <source>
        <dbReference type="ARBA" id="ARBA00022989"/>
    </source>
</evidence>
<dbReference type="GO" id="GO:0032872">
    <property type="term" value="P:regulation of stress-activated MAPK cascade"/>
    <property type="evidence" value="ECO:0007669"/>
    <property type="project" value="TreeGrafter"/>
</dbReference>
<gene>
    <name evidence="26" type="primary">FAS</name>
</gene>
<evidence type="ECO:0000256" key="9">
    <source>
        <dbReference type="ARBA" id="ARBA00022860"/>
    </source>
</evidence>
<keyword evidence="27" id="KW-1185">Reference proteome</keyword>
<dbReference type="SUPFAM" id="SSF57586">
    <property type="entry name" value="TNF receptor-like"/>
    <property type="match status" value="2"/>
</dbReference>
<organism evidence="26 27">
    <name type="scientific">Vombatus ursinus</name>
    <name type="common">Common wombat</name>
    <dbReference type="NCBI Taxonomy" id="29139"/>
    <lineage>
        <taxon>Eukaryota</taxon>
        <taxon>Metazoa</taxon>
        <taxon>Chordata</taxon>
        <taxon>Craniata</taxon>
        <taxon>Vertebrata</taxon>
        <taxon>Euteleostomi</taxon>
        <taxon>Mammalia</taxon>
        <taxon>Metatheria</taxon>
        <taxon>Diprotodontia</taxon>
        <taxon>Vombatidae</taxon>
        <taxon>Vombatus</taxon>
    </lineage>
</organism>
<dbReference type="SUPFAM" id="SSF47986">
    <property type="entry name" value="DEATH domain"/>
    <property type="match status" value="1"/>
</dbReference>
<evidence type="ECO:0000256" key="4">
    <source>
        <dbReference type="ARBA" id="ARBA00022475"/>
    </source>
</evidence>
<dbReference type="Pfam" id="PF00531">
    <property type="entry name" value="Death"/>
    <property type="match status" value="1"/>
</dbReference>
<evidence type="ECO:0000256" key="8">
    <source>
        <dbReference type="ARBA" id="ARBA00022737"/>
    </source>
</evidence>
<evidence type="ECO:0000256" key="21">
    <source>
        <dbReference type="SAM" id="MobiDB-lite"/>
    </source>
</evidence>
<name>A0A4X2MDF5_VOMUR</name>
<dbReference type="GO" id="GO:0006924">
    <property type="term" value="P:activation-induced cell death of T cells"/>
    <property type="evidence" value="ECO:0007669"/>
    <property type="project" value="TreeGrafter"/>
</dbReference>
<evidence type="ECO:0000313" key="27">
    <source>
        <dbReference type="Proteomes" id="UP000314987"/>
    </source>
</evidence>
<dbReference type="GO" id="GO:0005516">
    <property type="term" value="F:calmodulin binding"/>
    <property type="evidence" value="ECO:0007669"/>
    <property type="project" value="UniProtKB-KW"/>
</dbReference>
<dbReference type="SMART" id="SM00005">
    <property type="entry name" value="DEATH"/>
    <property type="match status" value="1"/>
</dbReference>
<feature type="repeat" description="TNFR-Cys" evidence="20">
    <location>
        <begin position="88"/>
        <end position="131"/>
    </location>
</feature>
<dbReference type="PROSITE" id="PS50017">
    <property type="entry name" value="DEATH_DOMAIN"/>
    <property type="match status" value="1"/>
</dbReference>
<evidence type="ECO:0000256" key="1">
    <source>
        <dbReference type="ARBA" id="ARBA00004251"/>
    </source>
</evidence>
<dbReference type="CDD" id="cd08316">
    <property type="entry name" value="Death_FAS_TNFRSF6"/>
    <property type="match status" value="1"/>
</dbReference>
<evidence type="ECO:0000259" key="24">
    <source>
        <dbReference type="PROSITE" id="PS50017"/>
    </source>
</evidence>
<reference evidence="26" key="2">
    <citation type="submission" date="2025-08" db="UniProtKB">
        <authorList>
            <consortium name="Ensembl"/>
        </authorList>
    </citation>
    <scope>IDENTIFICATION</scope>
</reference>
<keyword evidence="15" id="KW-0325">Glycoprotein</keyword>
<sequence>MGGSSLLDLPLLLFIVISIDGALCRNTVSPWLGMDSKWPQVKKNFTKSEAMCPEGQHPVGDICCQLCPPGTKKAFDCVMDGGKPTCANCAPGEDYTDHPHYYDKCLRCGLCDGEHGLEVRKNCTTLQNVVCGCAKHFFCNSPECKHCEPCAQCEHGILEECTENRNAVCHVGVPRNKWLYLLLLLSILPIILLIIYCWRRKCKQNVYTWKVRNEEIIPLSYKDIDLSTHIPKIAEKMELDQVRRFVRKMGTTEVKIDQVKNDYSNDTEEQKIQLLKHWYESHGKKGAYGRLILGLRDIGLRVVAEKLQEVISAHPENQPENGNSSVLHIQGLDSS</sequence>
<keyword evidence="12" id="KW-0564">Palmitate</keyword>